<gene>
    <name evidence="1" type="ordered locus">Msip34_0109</name>
</gene>
<keyword evidence="2" id="KW-1185">Reference proteome</keyword>
<dbReference type="Pfam" id="PF13384">
    <property type="entry name" value="HTH_23"/>
    <property type="match status" value="1"/>
</dbReference>
<name>C6X888_METGS</name>
<sequence>MSFVRRIQSNTERWRQAERILRRTKCMKQLKQAQAILLPEKYGMTLLQTAGLLGVSLSRVTQLRRMPLKDGEERAPVRGGRKRQNMTPEEEAIFLAPYIQRSADCLPTALNIKRRLDAYLGRAVPLSSVYNLLKRHGLIRNARE</sequence>
<dbReference type="SUPFAM" id="SSF46689">
    <property type="entry name" value="Homeodomain-like"/>
    <property type="match status" value="1"/>
</dbReference>
<dbReference type="EMBL" id="CP001674">
    <property type="protein sequence ID" value="ACT49358.1"/>
    <property type="molecule type" value="Genomic_DNA"/>
</dbReference>
<organism evidence="1 2">
    <name type="scientific">Methylovorus glucosotrophus (strain SIP3-4)</name>
    <dbReference type="NCBI Taxonomy" id="582744"/>
    <lineage>
        <taxon>Bacteria</taxon>
        <taxon>Pseudomonadati</taxon>
        <taxon>Pseudomonadota</taxon>
        <taxon>Betaproteobacteria</taxon>
        <taxon>Nitrosomonadales</taxon>
        <taxon>Methylophilaceae</taxon>
        <taxon>Methylovorus</taxon>
    </lineage>
</organism>
<dbReference type="InterPro" id="IPR009057">
    <property type="entry name" value="Homeodomain-like_sf"/>
</dbReference>
<dbReference type="KEGG" id="mei:Msip34_0109"/>
<accession>C6X888</accession>
<reference evidence="1 2" key="2">
    <citation type="journal article" date="2011" name="J. Bacteriol.">
        <title>Genomes of three methylotrophs from a single niche uncover genetic and metabolic divergence of Methylophilaceae.</title>
        <authorList>
            <person name="Lapidus A."/>
            <person name="Clum A."/>
            <person name="Labutti K."/>
            <person name="Kaluzhnaya M.G."/>
            <person name="Lim S."/>
            <person name="Beck D.A."/>
            <person name="Glavina Del Rio T."/>
            <person name="Nolan M."/>
            <person name="Mavromatis K."/>
            <person name="Huntemann M."/>
            <person name="Lucas S."/>
            <person name="Lidstrom M.E."/>
            <person name="Ivanova N."/>
            <person name="Chistoserdova L."/>
        </authorList>
    </citation>
    <scope>NUCLEOTIDE SEQUENCE [LARGE SCALE GENOMIC DNA]</scope>
    <source>
        <strain evidence="1 2">SIP3-4</strain>
    </source>
</reference>
<evidence type="ECO:0000313" key="1">
    <source>
        <dbReference type="EMBL" id="ACT49358.1"/>
    </source>
</evidence>
<proteinExistence type="predicted"/>
<dbReference type="AlphaFoldDB" id="C6X888"/>
<dbReference type="Proteomes" id="UP000002743">
    <property type="component" value="Chromosome"/>
</dbReference>
<dbReference type="STRING" id="582744.Msip34_0109"/>
<dbReference type="HOGENOM" id="CLU_2070380_0_0_4"/>
<dbReference type="eggNOG" id="COG3415">
    <property type="taxonomic scope" value="Bacteria"/>
</dbReference>
<reference evidence="2" key="1">
    <citation type="submission" date="2009-07" db="EMBL/GenBank/DDBJ databases">
        <title>Complete sequence of chromosome of Methylovorus sp. SIP3-4.</title>
        <authorList>
            <person name="Lucas S."/>
            <person name="Copeland A."/>
            <person name="Lapidus A."/>
            <person name="Glavina del Rio T."/>
            <person name="Tice H."/>
            <person name="Bruce D."/>
            <person name="Goodwin L."/>
            <person name="Pitluck S."/>
            <person name="Clum A."/>
            <person name="Larimer F."/>
            <person name="Land M."/>
            <person name="Hauser L."/>
            <person name="Kyrpides N."/>
            <person name="Mikhailova N."/>
            <person name="Kayluzhnaya M."/>
            <person name="Chistoserdova L."/>
        </authorList>
    </citation>
    <scope>NUCLEOTIDE SEQUENCE [LARGE SCALE GENOMIC DNA]</scope>
    <source>
        <strain evidence="2">SIP3-4</strain>
    </source>
</reference>
<protein>
    <submittedName>
        <fullName evidence="1">Uncharacterized protein</fullName>
    </submittedName>
</protein>
<evidence type="ECO:0000313" key="2">
    <source>
        <dbReference type="Proteomes" id="UP000002743"/>
    </source>
</evidence>